<feature type="compositionally biased region" description="Polar residues" evidence="2">
    <location>
        <begin position="2944"/>
        <end position="2961"/>
    </location>
</feature>
<feature type="compositionally biased region" description="Basic and acidic residues" evidence="2">
    <location>
        <begin position="2141"/>
        <end position="2157"/>
    </location>
</feature>
<feature type="region of interest" description="Disordered" evidence="2">
    <location>
        <begin position="2137"/>
        <end position="2332"/>
    </location>
</feature>
<feature type="compositionally biased region" description="Low complexity" evidence="2">
    <location>
        <begin position="2662"/>
        <end position="2674"/>
    </location>
</feature>
<feature type="repeat" description="TPR" evidence="1">
    <location>
        <begin position="789"/>
        <end position="822"/>
    </location>
</feature>
<feature type="compositionally biased region" description="Low complexity" evidence="2">
    <location>
        <begin position="2059"/>
        <end position="2098"/>
    </location>
</feature>
<evidence type="ECO:0000259" key="4">
    <source>
        <dbReference type="Pfam" id="PF12770"/>
    </source>
</evidence>
<dbReference type="PROSITE" id="PS50005">
    <property type="entry name" value="TPR"/>
    <property type="match status" value="6"/>
</dbReference>
<keyword evidence="7" id="KW-1185">Reference proteome</keyword>
<feature type="compositionally biased region" description="Basic and acidic residues" evidence="2">
    <location>
        <begin position="3146"/>
        <end position="3167"/>
    </location>
</feature>
<proteinExistence type="predicted"/>
<dbReference type="Pfam" id="PF13424">
    <property type="entry name" value="TPR_12"/>
    <property type="match status" value="8"/>
</dbReference>
<feature type="compositionally biased region" description="Low complexity" evidence="2">
    <location>
        <begin position="3205"/>
        <end position="3230"/>
    </location>
</feature>
<dbReference type="SMART" id="SM00028">
    <property type="entry name" value="TPR"/>
    <property type="match status" value="24"/>
</dbReference>
<organism evidence="6 7">
    <name type="scientific">Plakobranchus ocellatus</name>
    <dbReference type="NCBI Taxonomy" id="259542"/>
    <lineage>
        <taxon>Eukaryota</taxon>
        <taxon>Metazoa</taxon>
        <taxon>Spiralia</taxon>
        <taxon>Lophotrochozoa</taxon>
        <taxon>Mollusca</taxon>
        <taxon>Gastropoda</taxon>
        <taxon>Heterobranchia</taxon>
        <taxon>Euthyneura</taxon>
        <taxon>Panpulmonata</taxon>
        <taxon>Sacoglossa</taxon>
        <taxon>Placobranchoidea</taxon>
        <taxon>Plakobranchidae</taxon>
        <taxon>Plakobranchus</taxon>
    </lineage>
</organism>
<feature type="compositionally biased region" description="Low complexity" evidence="2">
    <location>
        <begin position="1982"/>
        <end position="2007"/>
    </location>
</feature>
<dbReference type="Pfam" id="PF12770">
    <property type="entry name" value="CHAT"/>
    <property type="match status" value="1"/>
</dbReference>
<feature type="region of interest" description="Disordered" evidence="2">
    <location>
        <begin position="2787"/>
        <end position="2862"/>
    </location>
</feature>
<feature type="compositionally biased region" description="Polar residues" evidence="2">
    <location>
        <begin position="2209"/>
        <end position="2218"/>
    </location>
</feature>
<accession>A0AAV3YW00</accession>
<protein>
    <submittedName>
        <fullName evidence="6">Tetratricopeptide repeat protein 28</fullName>
    </submittedName>
</protein>
<feature type="repeat" description="TPR" evidence="1">
    <location>
        <begin position="546"/>
        <end position="579"/>
    </location>
</feature>
<sequence length="3443" mass="369915">MAVIPIVIVSAVVVMDASCVANDQWAVHYLWDCCYLGQQAYLREGEALQELGRHGDALAALATGLGQDRTNSALFQGLVEAALRSPLKDKLEPTFRQLEKFGLKSSPFVIIAVIGQELVAAGHFSAAVSILEAALKVGTCSLKLRGSVFSALSSALWGLGRLEKAIYHMQQDLAVAKNMGDQEGECRAYGNLGSAYFTQGRYKESLANHRFQLVLAMKLKSRTVAASALSSLGHVYTAIGDYPNALAAHKQCVLLLKQSRETLAEAREIGNVGAVYLAMGNFEDAVECHQEHLKIAREEKSNVEEARAYSNLGSAYHYKRDYNKATLFHKEVLKIAEQNKDKTLEARAYAGLGHAARCSGDTMSAKAYHEKQLDNALQTKDKVAEGRACSNLGIIFHQLGEYEAALKLHKVHMKIAQTLQDRASQGRAHGNIGNACSALGKHELAVKHHKQELAISSEVNDRHSEGSTHGNLAVAYQALGMTDNALHHYQSHLRISQELKDLPSEARALCNLGNFHCARGNHSSAVSFYEQFLALSKTLNDTEAESKACFNLGYVHFNLNNYNEAIKYYEQDLTFARDRKDRLALARAYCNLGLAQKALQRFEEALDCQRKCLKLMDALENTPGKLRALGNIGDLMLKVGDVTEAIKIYQQQLGLAKQCNSPDLLATAYGALGSAHRLLGQYDKSLAYHTQELNIRQEIEDVRGECRAHGNVGNVHMSLGNFLTAFKCYQEMLDRSRELGDHRLEGQACGNLGITRMNMGQYEEAIGLLEEQLAMLEQHYGPTTLQDKGKAFGNLGDCYEALGDYEDAVKWHEQSLIIAQQTGSLPDQDRAYRGLGNAHKAIQNLQQALVCFEKRLYVAHQTDSAASQASAYGELGCLHSLLGNLEQAIACLEHQLSLAQEMGDATCQGDAACGLGGVYQQIGEYATALKYHQMDLNIAEETSNTACQCRAYGNIGLSHESLGNLEEAIRHQEQHLSIAAQLNDGVAKTLAYSSLGRVHHALSHYTQAVQYLQQGLVIAEQLHRREDEAKIRHRLGLALWAAGDLEPCQQQLHRAADLFETIRRESQCSSEYRLSLFDLQSACYQTLQRVLLVSLARHDEALVVAERACTRAFIDLLLERQAGSAGLFNGTSMDLTPASSEQITAAVASQDSIVLCFSIAAGIVKFHSTRLSDLEADSETVDTHSVISASGISLLDQCVGQVRESMGIESHITTTSTGHRSSTLLSSSGRGARRPGYGSGDDTDSDGPEQDDDVFQLHLEEMDRLTAGSDRSGFLAMLNRSHHLNASSYSLGSLLSAGTGSLGSGLLDRLGGSMRSLGLGGGGSVRSLGLGGGGSVRSLGLGSAVGSAGSVRSLVGRRLGSRASRNGGIGVGAGAGGSKSPLAILYHLLIEPMEAAIQEAQESEARISGGSASGQGVEEDPVDLVLVLQGDLYLIPFLMLRREQADKFLFEKYTTIIVPSISALNNNTTNNNSCSGSQYKGSQTSVTSAGVTSGIADSSGGARNLGQRKQRPVVQSSGALVVGNPRLTPVICQHWRLQEIPGAEFEARILGELLTCRALIGAEATKGAVLHQIEQVEVVHFATHISWKLSSIVLSPGEMFLSSPPSSQHHHHHHFSMLDSDGDSSSSDIAGPINGAGGGSGPALSEYLLTAADILNLKLRAKLVVLNSGYTDDRAGRVNTDGVVGLTRALLSAGAQCVLFSLWPVPDPASKLLMKTLYTALLDGVKITRALSQAVRTVQTTAQFSHPSNWGGWVLVGADIALSSKSALMGHALALILEAQTTCRQTLKVLLHLVEKSLQRIHQGCKNSMFTTQASIENKVGQVAGWKELLHAVGFRFEPSTGGLPPAVFFPQADPSDRLTQASASLQAFLGLPTNSVAAMSKFVTNFDVGEALILVLREILSKLSAKESGIDVMVDVRMWDVPGCHEFLASLGLDLVAVGSDKVTLRLSKQAMRRYLQFALQALVSIFDTQEAPRTLHLDTSSSMESLSSTQSGPSSSTFSKSSATPPTSPMARGLMGGGAMNLHNQKRSLFNPAEMERVRDSHRNTLMAQGSLSARQVSLEPGSSSKSSRSHTSASEQSTPSASPRSPRSPLSPQTSAQSPPLDPAVQLSHQAHIRHMYGSQSGRSEGKTSEQIFNANGSDEREAKENQTEKVKSVEEEEVVHEEDDGRVTVANGSVAFSRNFSNSSRIKVSENQTSSADRSKKDKNVNGNRKSMLNSAEEEDYRDQVFSPPDASHKTAGSFRIVTSGSGKRESAGEMRGLQPSRSSRGSGSGSSSSNNTNKTMEGADQEEPVTPKSVTFADQLISEEISFDPSSPHLGEWTGAANSKSDTSVDAVYNGSFIEKSIEDHRFNSSRMLVENVDSVDGNEKASLETKSIGAEKTPAAPSSASNSTDISIDSNTGRTASQLREHFERMNAIKQAPLPASRASIGGRSQQKFSQTLSSSSSFPPQLHSTSNKSEDNNHMASSISASSGFPSTKPSSHVNTGIKHTPNTVAADSFKSIPVSGDMSTSQPAENLAMRVLADVASQPAENLAMRVLADVASQRAAVERMQMHSLIQSQDAGRKLRLEQQQQQQQLQQQQQQQLQQQQQQQQQQRQQPIPTQRQRRPSTSSQNSSLAPSRDSPSSLSLSSDINDSLVGQSLLPAASAVDSVNNKSDLINSSSQSYQSSNTSGFEPHKTAGDPQANFSSRITPAPRNSLRTTKVLPPSISHSSFVNNREKAVAVASLSGTSSSAVPSVDSNMARAEPMGTPSFSYQHQQNVIPVNRSGSGGTSRPAVQSAQSLLFPQGSRPIPPGQRPGPVAASTGFSRSSHTKVGSGDGGDGQHLGVGGSGENSISSDNSEGAESNLQSSASSGYHSEHSGLLRGLGVSSIISGGSSGRADAVGPGTTALTRSQLPNEDRGLYTQEFVNRAPSFTFSSGSSSPFSRASNDEMTSPVGPDVLSNNTRNSFGSDQHNKTPFNVSLGYQNQAANTKGDGLGDVMFPNQIPTKHKHFNSRPNVTDSYPSQNSKTVQYRSGNTGQNSTVACNDQSSSNDFQQNSSSFGSGVRHSSINSGKSSFPLSRGTAEEGSSSSLSSAASSQHLNPTATSLPAPATPLVRTNALGPSPHLRPESSNSLSSQYSTSSSTLSTIYRPLQQQQPPQEPRVESKGEDRGAEFGNPVKRDLPAPTRGEINNTLPQTNFPPRTKVMNSLSSSFMPGGQRNRSNNYSKNNNSSSSNNNSINNNNNNTTMRQPQPARPYRPISMNSSMSNHNNRKGADLVASQQPYRSRDSYNTENTTRSAAHPGNFAQTSGIKGDTNIHRNSWQASSNTTAPSTAMLHNALDSYNEEHDYRARLEDTQRNMFSQMQHRKPLNYNSNTSQDGSTKASYGQKAGLRNSAAKVNSSSYFGSNTGYENKRALAPPPSHEVANQISSVSANQQTFPQEARGGVPHNLVLRSSKC</sequence>
<dbReference type="SUPFAM" id="SSF48452">
    <property type="entry name" value="TPR-like"/>
    <property type="match status" value="5"/>
</dbReference>
<feature type="compositionally biased region" description="Low complexity" evidence="2">
    <location>
        <begin position="3115"/>
        <end position="3142"/>
    </location>
</feature>
<feature type="repeat" description="TPR" evidence="1">
    <location>
        <begin position="306"/>
        <end position="339"/>
    </location>
</feature>
<dbReference type="FunFam" id="1.25.40.10:FF:001590">
    <property type="entry name" value="Rapsynoid, putative"/>
    <property type="match status" value="1"/>
</dbReference>
<feature type="region of interest" description="Disordered" evidence="2">
    <location>
        <begin position="2973"/>
        <end position="3316"/>
    </location>
</feature>
<feature type="compositionally biased region" description="Polar residues" evidence="2">
    <location>
        <begin position="2835"/>
        <end position="2851"/>
    </location>
</feature>
<evidence type="ECO:0000256" key="1">
    <source>
        <dbReference type="PROSITE-ProRule" id="PRU00339"/>
    </source>
</evidence>
<feature type="repeat" description="TPR" evidence="1">
    <location>
        <begin position="266"/>
        <end position="299"/>
    </location>
</feature>
<dbReference type="InterPro" id="IPR019734">
    <property type="entry name" value="TPR_rpt"/>
</dbReference>
<feature type="region of interest" description="Disordered" evidence="2">
    <location>
        <begin position="2592"/>
        <end position="2634"/>
    </location>
</feature>
<feature type="compositionally biased region" description="Low complexity" evidence="2">
    <location>
        <begin position="2435"/>
        <end position="2457"/>
    </location>
</feature>
<dbReference type="Pfam" id="PF26117">
    <property type="entry name" value="TTC28_C"/>
    <property type="match status" value="1"/>
</dbReference>
<keyword evidence="1" id="KW-0802">TPR repeat</keyword>
<feature type="repeat" description="TPR" evidence="1">
    <location>
        <begin position="226"/>
        <end position="259"/>
    </location>
</feature>
<evidence type="ECO:0000256" key="2">
    <source>
        <dbReference type="SAM" id="MobiDB-lite"/>
    </source>
</evidence>
<feature type="compositionally biased region" description="Polar residues" evidence="2">
    <location>
        <begin position="2998"/>
        <end position="3029"/>
    </location>
</feature>
<feature type="compositionally biased region" description="Low complexity" evidence="2">
    <location>
        <begin position="1617"/>
        <end position="1632"/>
    </location>
</feature>
<feature type="compositionally biased region" description="Polar residues" evidence="2">
    <location>
        <begin position="2174"/>
        <end position="2200"/>
    </location>
</feature>
<name>A0AAV3YW00_9GAST</name>
<feature type="region of interest" description="Disordered" evidence="2">
    <location>
        <begin position="2362"/>
        <end position="2406"/>
    </location>
</feature>
<dbReference type="Gene3D" id="1.25.40.10">
    <property type="entry name" value="Tetratricopeptide repeat domain"/>
    <property type="match status" value="5"/>
</dbReference>
<feature type="compositionally biased region" description="Polar residues" evidence="2">
    <location>
        <begin position="2475"/>
        <end position="2486"/>
    </location>
</feature>
<dbReference type="InterPro" id="IPR011990">
    <property type="entry name" value="TPR-like_helical_dom_sf"/>
</dbReference>
<feature type="compositionally biased region" description="Polar residues" evidence="2">
    <location>
        <begin position="2601"/>
        <end position="2616"/>
    </location>
</feature>
<keyword evidence="3" id="KW-0732">Signal</keyword>
<dbReference type="Pfam" id="PF13181">
    <property type="entry name" value="TPR_8"/>
    <property type="match status" value="1"/>
</dbReference>
<feature type="region of interest" description="Disordered" evidence="2">
    <location>
        <begin position="1210"/>
        <end position="1251"/>
    </location>
</feature>
<feature type="compositionally biased region" description="Low complexity" evidence="2">
    <location>
        <begin position="1213"/>
        <end position="1236"/>
    </location>
</feature>
<feature type="region of interest" description="Disordered" evidence="2">
    <location>
        <begin position="1490"/>
        <end position="1511"/>
    </location>
</feature>
<dbReference type="InterPro" id="IPR024983">
    <property type="entry name" value="CHAT_dom"/>
</dbReference>
<feature type="repeat" description="TPR" evidence="1">
    <location>
        <begin position="989"/>
        <end position="1022"/>
    </location>
</feature>
<feature type="compositionally biased region" description="Low complexity" evidence="2">
    <location>
        <begin position="2917"/>
        <end position="2930"/>
    </location>
</feature>
<feature type="region of interest" description="Disordered" evidence="2">
    <location>
        <begin position="3352"/>
        <end position="3371"/>
    </location>
</feature>
<feature type="compositionally biased region" description="Polar residues" evidence="2">
    <location>
        <begin position="2392"/>
        <end position="2406"/>
    </location>
</feature>
<feature type="domain" description="CHAT" evidence="4">
    <location>
        <begin position="1382"/>
        <end position="1757"/>
    </location>
</feature>
<feature type="compositionally biased region" description="Gly residues" evidence="2">
    <location>
        <begin position="2819"/>
        <end position="2834"/>
    </location>
</feature>
<feature type="compositionally biased region" description="Polar residues" evidence="2">
    <location>
        <begin position="3174"/>
        <end position="3198"/>
    </location>
</feature>
<feature type="compositionally biased region" description="Low complexity" evidence="2">
    <location>
        <begin position="3072"/>
        <end position="3099"/>
    </location>
</feature>
<evidence type="ECO:0000313" key="7">
    <source>
        <dbReference type="Proteomes" id="UP000735302"/>
    </source>
</evidence>
<dbReference type="Proteomes" id="UP000735302">
    <property type="component" value="Unassembled WGS sequence"/>
</dbReference>
<feature type="region of interest" description="Disordered" evidence="2">
    <location>
        <begin position="2420"/>
        <end position="2492"/>
    </location>
</feature>
<feature type="compositionally biased region" description="Acidic residues" evidence="2">
    <location>
        <begin position="1241"/>
        <end position="1251"/>
    </location>
</feature>
<feature type="compositionally biased region" description="Acidic residues" evidence="2">
    <location>
        <begin position="2158"/>
        <end position="2168"/>
    </location>
</feature>
<feature type="chain" id="PRO_5043483927" evidence="3">
    <location>
        <begin position="22"/>
        <end position="3443"/>
    </location>
</feature>
<dbReference type="EMBL" id="BLXT01001539">
    <property type="protein sequence ID" value="GFN86501.1"/>
    <property type="molecule type" value="Genomic_DNA"/>
</dbReference>
<feature type="region of interest" description="Disordered" evidence="2">
    <location>
        <begin position="2877"/>
        <end position="2901"/>
    </location>
</feature>
<feature type="region of interest" description="Disordered" evidence="2">
    <location>
        <begin position="2661"/>
        <end position="2713"/>
    </location>
</feature>
<evidence type="ECO:0000259" key="5">
    <source>
        <dbReference type="Pfam" id="PF26117"/>
    </source>
</evidence>
<dbReference type="FunFam" id="1.25.40.10:FF:000040">
    <property type="entry name" value="Tetratricopeptide repeat domain 28"/>
    <property type="match status" value="1"/>
</dbReference>
<feature type="compositionally biased region" description="Low complexity" evidence="2">
    <location>
        <begin position="2265"/>
        <end position="2278"/>
    </location>
</feature>
<dbReference type="PANTHER" id="PTHR10098">
    <property type="entry name" value="RAPSYN-RELATED"/>
    <property type="match status" value="1"/>
</dbReference>
<evidence type="ECO:0000313" key="6">
    <source>
        <dbReference type="EMBL" id="GFN86501.1"/>
    </source>
</evidence>
<dbReference type="PANTHER" id="PTHR10098:SF108">
    <property type="entry name" value="TETRATRICOPEPTIDE REPEAT PROTEIN 28"/>
    <property type="match status" value="1"/>
</dbReference>
<dbReference type="FunFam" id="1.25.40.10:FF:001539">
    <property type="entry name" value="AGAP002648-PA"/>
    <property type="match status" value="1"/>
</dbReference>
<feature type="compositionally biased region" description="Polar residues" evidence="2">
    <location>
        <begin position="3356"/>
        <end position="3370"/>
    </location>
</feature>
<evidence type="ECO:0000256" key="3">
    <source>
        <dbReference type="SAM" id="SignalP"/>
    </source>
</evidence>
<feature type="region of interest" description="Disordered" evidence="2">
    <location>
        <begin position="2050"/>
        <end position="2106"/>
    </location>
</feature>
<feature type="region of interest" description="Disordered" evidence="2">
    <location>
        <begin position="2917"/>
        <end position="2961"/>
    </location>
</feature>
<gene>
    <name evidence="6" type="ORF">PoB_001300700</name>
</gene>
<dbReference type="Pfam" id="PF13176">
    <property type="entry name" value="TPR_7"/>
    <property type="match status" value="1"/>
</dbReference>
<feature type="compositionally biased region" description="Low complexity" evidence="2">
    <location>
        <begin position="2617"/>
        <end position="2634"/>
    </location>
</feature>
<feature type="compositionally biased region" description="Low complexity" evidence="2">
    <location>
        <begin position="3030"/>
        <end position="3053"/>
    </location>
</feature>
<dbReference type="InterPro" id="IPR058900">
    <property type="entry name" value="TTC28_C"/>
</dbReference>
<feature type="signal peptide" evidence="3">
    <location>
        <begin position="1"/>
        <end position="21"/>
    </location>
</feature>
<feature type="region of interest" description="Disordered" evidence="2">
    <location>
        <begin position="1603"/>
        <end position="1632"/>
    </location>
</feature>
<reference evidence="6 7" key="1">
    <citation type="journal article" date="2021" name="Elife">
        <title>Chloroplast acquisition without the gene transfer in kleptoplastic sea slugs, Plakobranchus ocellatus.</title>
        <authorList>
            <person name="Maeda T."/>
            <person name="Takahashi S."/>
            <person name="Yoshida T."/>
            <person name="Shimamura S."/>
            <person name="Takaki Y."/>
            <person name="Nagai Y."/>
            <person name="Toyoda A."/>
            <person name="Suzuki Y."/>
            <person name="Arimoto A."/>
            <person name="Ishii H."/>
            <person name="Satoh N."/>
            <person name="Nishiyama T."/>
            <person name="Hasebe M."/>
            <person name="Maruyama T."/>
            <person name="Minagawa J."/>
            <person name="Obokata J."/>
            <person name="Shigenobu S."/>
        </authorList>
    </citation>
    <scope>NUCLEOTIDE SEQUENCE [LARGE SCALE GENOMIC DNA]</scope>
</reference>
<feature type="region of interest" description="Disordered" evidence="2">
    <location>
        <begin position="1980"/>
        <end position="2024"/>
    </location>
</feature>
<comment type="caution">
    <text evidence="6">The sequence shown here is derived from an EMBL/GenBank/DDBJ whole genome shotgun (WGS) entry which is preliminary data.</text>
</comment>
<feature type="compositionally biased region" description="Polar residues" evidence="2">
    <location>
        <begin position="3303"/>
        <end position="3316"/>
    </location>
</feature>
<feature type="compositionally biased region" description="Polar residues" evidence="2">
    <location>
        <begin position="2807"/>
        <end position="2816"/>
    </location>
</feature>
<feature type="domain" description="TTC28 C-terminal" evidence="5">
    <location>
        <begin position="1872"/>
        <end position="1973"/>
    </location>
</feature>